<feature type="region of interest" description="Disordered" evidence="9">
    <location>
        <begin position="802"/>
        <end position="823"/>
    </location>
</feature>
<gene>
    <name evidence="13" type="ORF">E0F98_10595</name>
</gene>
<dbReference type="Pfam" id="PF07715">
    <property type="entry name" value="Plug"/>
    <property type="match status" value="1"/>
</dbReference>
<accession>A0A4R5CT92</accession>
<dbReference type="InterPro" id="IPR039426">
    <property type="entry name" value="TonB-dep_rcpt-like"/>
</dbReference>
<dbReference type="Gene3D" id="2.60.40.1120">
    <property type="entry name" value="Carboxypeptidase-like, regulatory domain"/>
    <property type="match status" value="1"/>
</dbReference>
<reference evidence="13 14" key="1">
    <citation type="submission" date="2019-03" db="EMBL/GenBank/DDBJ databases">
        <title>Flavobacterium TSA-D2 sp. nov., isolated from arctic soil.</title>
        <authorList>
            <person name="Chaudhary D.K."/>
        </authorList>
    </citation>
    <scope>NUCLEOTIDE SEQUENCE [LARGE SCALE GENOMIC DNA]</scope>
    <source>
        <strain evidence="13 14">TSA-D2</strain>
    </source>
</reference>
<keyword evidence="4 8" id="KW-0812">Transmembrane</keyword>
<dbReference type="GO" id="GO:0009279">
    <property type="term" value="C:cell outer membrane"/>
    <property type="evidence" value="ECO:0007669"/>
    <property type="project" value="UniProtKB-SubCell"/>
</dbReference>
<dbReference type="Proteomes" id="UP000294597">
    <property type="component" value="Unassembled WGS sequence"/>
</dbReference>
<evidence type="ECO:0000256" key="6">
    <source>
        <dbReference type="ARBA" id="ARBA00023136"/>
    </source>
</evidence>
<keyword evidence="14" id="KW-1185">Reference proteome</keyword>
<dbReference type="EMBL" id="SMFO01000007">
    <property type="protein sequence ID" value="TDE03516.1"/>
    <property type="molecule type" value="Genomic_DNA"/>
</dbReference>
<keyword evidence="3 8" id="KW-1134">Transmembrane beta strand</keyword>
<protein>
    <submittedName>
        <fullName evidence="13">TonB-dependent receptor</fullName>
    </submittedName>
</protein>
<evidence type="ECO:0000256" key="2">
    <source>
        <dbReference type="ARBA" id="ARBA00022448"/>
    </source>
</evidence>
<dbReference type="InterPro" id="IPR036942">
    <property type="entry name" value="Beta-barrel_TonB_sf"/>
</dbReference>
<evidence type="ECO:0000256" key="7">
    <source>
        <dbReference type="ARBA" id="ARBA00023237"/>
    </source>
</evidence>
<dbReference type="InterPro" id="IPR008969">
    <property type="entry name" value="CarboxyPept-like_regulatory"/>
</dbReference>
<feature type="compositionally biased region" description="Basic and acidic residues" evidence="9">
    <location>
        <begin position="802"/>
        <end position="815"/>
    </location>
</feature>
<comment type="caution">
    <text evidence="13">The sequence shown here is derived from an EMBL/GenBank/DDBJ whole genome shotgun (WGS) entry which is preliminary data.</text>
</comment>
<evidence type="ECO:0000256" key="8">
    <source>
        <dbReference type="PROSITE-ProRule" id="PRU01360"/>
    </source>
</evidence>
<feature type="domain" description="Outer membrane protein beta-barrel" evidence="12">
    <location>
        <begin position="383"/>
        <end position="797"/>
    </location>
</feature>
<feature type="chain" id="PRO_5020606423" evidence="10">
    <location>
        <begin position="23"/>
        <end position="823"/>
    </location>
</feature>
<dbReference type="PANTHER" id="PTHR30069">
    <property type="entry name" value="TONB-DEPENDENT OUTER MEMBRANE RECEPTOR"/>
    <property type="match status" value="1"/>
</dbReference>
<dbReference type="SUPFAM" id="SSF49464">
    <property type="entry name" value="Carboxypeptidase regulatory domain-like"/>
    <property type="match status" value="1"/>
</dbReference>
<dbReference type="InterPro" id="IPR037066">
    <property type="entry name" value="Plug_dom_sf"/>
</dbReference>
<evidence type="ECO:0000313" key="14">
    <source>
        <dbReference type="Proteomes" id="UP000294597"/>
    </source>
</evidence>
<dbReference type="Pfam" id="PF13715">
    <property type="entry name" value="CarbopepD_reg_2"/>
    <property type="match status" value="1"/>
</dbReference>
<evidence type="ECO:0000256" key="4">
    <source>
        <dbReference type="ARBA" id="ARBA00022692"/>
    </source>
</evidence>
<organism evidence="13 14">
    <name type="scientific">Flavobacterium hiemivividum</name>
    <dbReference type="NCBI Taxonomy" id="2541734"/>
    <lineage>
        <taxon>Bacteria</taxon>
        <taxon>Pseudomonadati</taxon>
        <taxon>Bacteroidota</taxon>
        <taxon>Flavobacteriia</taxon>
        <taxon>Flavobacteriales</taxon>
        <taxon>Flavobacteriaceae</taxon>
        <taxon>Flavobacterium</taxon>
    </lineage>
</organism>
<keyword evidence="13" id="KW-0675">Receptor</keyword>
<comment type="similarity">
    <text evidence="8">Belongs to the TonB-dependent receptor family.</text>
</comment>
<evidence type="ECO:0000259" key="11">
    <source>
        <dbReference type="Pfam" id="PF07715"/>
    </source>
</evidence>
<keyword evidence="5 10" id="KW-0732">Signal</keyword>
<dbReference type="GO" id="GO:0015344">
    <property type="term" value="F:siderophore uptake transmembrane transporter activity"/>
    <property type="evidence" value="ECO:0007669"/>
    <property type="project" value="TreeGrafter"/>
</dbReference>
<evidence type="ECO:0000259" key="12">
    <source>
        <dbReference type="Pfam" id="PF14905"/>
    </source>
</evidence>
<evidence type="ECO:0000313" key="13">
    <source>
        <dbReference type="EMBL" id="TDE03516.1"/>
    </source>
</evidence>
<evidence type="ECO:0000256" key="1">
    <source>
        <dbReference type="ARBA" id="ARBA00004571"/>
    </source>
</evidence>
<dbReference type="Gene3D" id="2.170.130.10">
    <property type="entry name" value="TonB-dependent receptor, plug domain"/>
    <property type="match status" value="1"/>
</dbReference>
<evidence type="ECO:0000256" key="3">
    <source>
        <dbReference type="ARBA" id="ARBA00022452"/>
    </source>
</evidence>
<keyword evidence="7 8" id="KW-0998">Cell outer membrane</keyword>
<dbReference type="PANTHER" id="PTHR30069:SF29">
    <property type="entry name" value="HEMOGLOBIN AND HEMOGLOBIN-HAPTOGLOBIN-BINDING PROTEIN 1-RELATED"/>
    <property type="match status" value="1"/>
</dbReference>
<dbReference type="SUPFAM" id="SSF56935">
    <property type="entry name" value="Porins"/>
    <property type="match status" value="1"/>
</dbReference>
<keyword evidence="6 8" id="KW-0472">Membrane</keyword>
<dbReference type="InterPro" id="IPR041700">
    <property type="entry name" value="OMP_b-brl_3"/>
</dbReference>
<feature type="signal peptide" evidence="10">
    <location>
        <begin position="1"/>
        <end position="22"/>
    </location>
</feature>
<dbReference type="Pfam" id="PF14905">
    <property type="entry name" value="OMP_b-brl_3"/>
    <property type="match status" value="1"/>
</dbReference>
<name>A0A4R5CT92_9FLAO</name>
<dbReference type="PROSITE" id="PS52016">
    <property type="entry name" value="TONB_DEPENDENT_REC_3"/>
    <property type="match status" value="1"/>
</dbReference>
<sequence>MMNRLKQIFTLTLFLSFFMSFAQERGPMAEKIKITGNVIEKTTQQALEYATVSFINSKTAKVVAGGITNPKGEFNIDVTPGIYTIKIEFISFKSVEITQKNLKESTTLGTISLVEDAAQLNEVIIRAEKSTVEIKLDKKVYNVGQDMLVKGGTVSDVLENVPSVSVDIEGNVSLRGSDNVRVFIDGRPSNALNMAEALRQIPADAIDKVEVITNPSARYDAEGGAGILNIILKKGKNQGFNGSFIASAGIPETYGLSANLNYKTEKLNFFTSTGYSYRTNEGGGFTNSEYFNPDGSTNKFIYENRNTERTRDGINTKSGVEWTVAPNTFWTNSISYSENGGKNRDRVNYNAFDSNQDFDSNSYRLNNGNDQGKNFEYSSNLIKNFNDEGHKLTVDGSFSRSTDKDDSTIDGVNVTFPDRSTTNTTQNEKLQKEYLLQADYVLPLGKGSQFEAGYKGNFNNLNKDYDIFSSDNGNNVGDFLSNTLEYKEKINALYTQYGFKVNKFSYLFGLRWEDTNIDVNLLDTQEYNNKKYNKFFPSAFANYEISDMSSVSLSYSKRLSRPRGRFLDPTPNISSNINIFRGNPDLDPSLTDKFDIGYIKRWDKVTFNTSMYFENTTDVFSFVRYESGEFVDGTPVILSTPINIGKEQKFGFEFTLNYSPIKKWKLNGSFNLYNTKTTGDFMYTNSQNEIVVQNLDNEAFSWFSRVNSRLTLPYQIEWQASGMYFGPSNTAQGRSLGMYMVNTAFSKDILKDKATIAFNVSDIFNSRKMRSETNLPSVSSDSEFQWRKRQFNLSFTYRINKKKTDRDKNAPKNTEEEGGGFPG</sequence>
<evidence type="ECO:0000256" key="5">
    <source>
        <dbReference type="ARBA" id="ARBA00022729"/>
    </source>
</evidence>
<comment type="subcellular location">
    <subcellularLocation>
        <location evidence="1 8">Cell outer membrane</location>
        <topology evidence="1 8">Multi-pass membrane protein</topology>
    </subcellularLocation>
</comment>
<proteinExistence type="inferred from homology"/>
<dbReference type="GO" id="GO:0044718">
    <property type="term" value="P:siderophore transmembrane transport"/>
    <property type="evidence" value="ECO:0007669"/>
    <property type="project" value="TreeGrafter"/>
</dbReference>
<dbReference type="InterPro" id="IPR012910">
    <property type="entry name" value="Plug_dom"/>
</dbReference>
<feature type="domain" description="TonB-dependent receptor plug" evidence="11">
    <location>
        <begin position="151"/>
        <end position="227"/>
    </location>
</feature>
<dbReference type="Gene3D" id="2.40.170.20">
    <property type="entry name" value="TonB-dependent receptor, beta-barrel domain"/>
    <property type="match status" value="1"/>
</dbReference>
<evidence type="ECO:0000256" key="9">
    <source>
        <dbReference type="SAM" id="MobiDB-lite"/>
    </source>
</evidence>
<dbReference type="AlphaFoldDB" id="A0A4R5CT92"/>
<keyword evidence="2 8" id="KW-0813">Transport</keyword>
<evidence type="ECO:0000256" key="10">
    <source>
        <dbReference type="SAM" id="SignalP"/>
    </source>
</evidence>